<dbReference type="AlphaFoldDB" id="A0A1W1VUK7"/>
<dbReference type="SUPFAM" id="SSF54862">
    <property type="entry name" value="4Fe-4S ferredoxins"/>
    <property type="match status" value="1"/>
</dbReference>
<evidence type="ECO:0000256" key="5">
    <source>
        <dbReference type="ARBA" id="ARBA00023014"/>
    </source>
</evidence>
<evidence type="ECO:0000313" key="9">
    <source>
        <dbReference type="Proteomes" id="UP000192569"/>
    </source>
</evidence>
<dbReference type="Proteomes" id="UP000192569">
    <property type="component" value="Chromosome I"/>
</dbReference>
<feature type="domain" description="4Fe-4S ferredoxin-type" evidence="7">
    <location>
        <begin position="1"/>
        <end position="29"/>
    </location>
</feature>
<dbReference type="InterPro" id="IPR017896">
    <property type="entry name" value="4Fe4S_Fe-S-bd"/>
</dbReference>
<keyword evidence="9" id="KW-1185">Reference proteome</keyword>
<sequence length="62" mass="6840">MRVYVDQDLCTGCGACIDLCPEVFDWDDEGSSRVIVDEVPEDLEDCVREAVDTCPSGAIREV</sequence>
<keyword evidence="1 6" id="KW-0813">Transport</keyword>
<dbReference type="InterPro" id="IPR051269">
    <property type="entry name" value="Fe-S_cluster_ET"/>
</dbReference>
<dbReference type="PROSITE" id="PS51379">
    <property type="entry name" value="4FE4S_FER_2"/>
    <property type="match status" value="1"/>
</dbReference>
<organism evidence="8 9">
    <name type="scientific">Thermanaeromonas toyohensis ToBE</name>
    <dbReference type="NCBI Taxonomy" id="698762"/>
    <lineage>
        <taxon>Bacteria</taxon>
        <taxon>Bacillati</taxon>
        <taxon>Bacillota</taxon>
        <taxon>Clostridia</taxon>
        <taxon>Neomoorellales</taxon>
        <taxon>Neomoorellaceae</taxon>
        <taxon>Thermanaeromonas</taxon>
    </lineage>
</organism>
<dbReference type="GO" id="GO:0005506">
    <property type="term" value="F:iron ion binding"/>
    <property type="evidence" value="ECO:0007669"/>
    <property type="project" value="UniProtKB-UniRule"/>
</dbReference>
<dbReference type="PRINTS" id="PR00352">
    <property type="entry name" value="3FE4SFRDOXIN"/>
</dbReference>
<dbReference type="Pfam" id="PF13459">
    <property type="entry name" value="Fer4_15"/>
    <property type="match status" value="1"/>
</dbReference>
<evidence type="ECO:0000256" key="3">
    <source>
        <dbReference type="ARBA" id="ARBA00022982"/>
    </source>
</evidence>
<gene>
    <name evidence="8" type="ORF">SAMN00808754_1716</name>
</gene>
<proteinExistence type="predicted"/>
<reference evidence="8 9" key="1">
    <citation type="submission" date="2017-04" db="EMBL/GenBank/DDBJ databases">
        <authorList>
            <person name="Afonso C.L."/>
            <person name="Miller P.J."/>
            <person name="Scott M.A."/>
            <person name="Spackman E."/>
            <person name="Goraichik I."/>
            <person name="Dimitrov K.M."/>
            <person name="Suarez D.L."/>
            <person name="Swayne D.E."/>
        </authorList>
    </citation>
    <scope>NUCLEOTIDE SEQUENCE [LARGE SCALE GENOMIC DNA]</scope>
    <source>
        <strain evidence="8 9">ToBE</strain>
    </source>
</reference>
<keyword evidence="5 6" id="KW-0411">Iron-sulfur</keyword>
<dbReference type="InterPro" id="IPR001080">
    <property type="entry name" value="3Fe4S_ferredoxin"/>
</dbReference>
<evidence type="ECO:0000259" key="7">
    <source>
        <dbReference type="PROSITE" id="PS51379"/>
    </source>
</evidence>
<keyword evidence="3 6" id="KW-0249">Electron transport</keyword>
<dbReference type="InterPro" id="IPR017900">
    <property type="entry name" value="4Fe4S_Fe_S_CS"/>
</dbReference>
<dbReference type="Gene3D" id="3.30.70.20">
    <property type="match status" value="1"/>
</dbReference>
<dbReference type="PANTHER" id="PTHR36923">
    <property type="entry name" value="FERREDOXIN"/>
    <property type="match status" value="1"/>
</dbReference>
<dbReference type="GO" id="GO:0009055">
    <property type="term" value="F:electron transfer activity"/>
    <property type="evidence" value="ECO:0007669"/>
    <property type="project" value="UniProtKB-UniRule"/>
</dbReference>
<name>A0A1W1VUK7_9FIRM</name>
<accession>A0A1W1VUK7</accession>
<comment type="function">
    <text evidence="6">Ferredoxins are iron-sulfur proteins that transfer electrons in a wide variety of metabolic reactions.</text>
</comment>
<protein>
    <recommendedName>
        <fullName evidence="6">Ferredoxin</fullName>
    </recommendedName>
</protein>
<dbReference type="STRING" id="698762.SAMN00808754_1716"/>
<evidence type="ECO:0000313" key="8">
    <source>
        <dbReference type="EMBL" id="SMB96953.1"/>
    </source>
</evidence>
<evidence type="ECO:0000256" key="1">
    <source>
        <dbReference type="ARBA" id="ARBA00022448"/>
    </source>
</evidence>
<dbReference type="PROSITE" id="PS00198">
    <property type="entry name" value="4FE4S_FER_1"/>
    <property type="match status" value="1"/>
</dbReference>
<keyword evidence="2 6" id="KW-0479">Metal-binding</keyword>
<evidence type="ECO:0000256" key="4">
    <source>
        <dbReference type="ARBA" id="ARBA00023004"/>
    </source>
</evidence>
<evidence type="ECO:0000256" key="2">
    <source>
        <dbReference type="ARBA" id="ARBA00022723"/>
    </source>
</evidence>
<dbReference type="PANTHER" id="PTHR36923:SF3">
    <property type="entry name" value="FERREDOXIN"/>
    <property type="match status" value="1"/>
</dbReference>
<dbReference type="OrthoDB" id="9803319at2"/>
<dbReference type="RefSeq" id="WP_084665326.1">
    <property type="nucleotide sequence ID" value="NZ_LT838272.1"/>
</dbReference>
<dbReference type="GO" id="GO:0051536">
    <property type="term" value="F:iron-sulfur cluster binding"/>
    <property type="evidence" value="ECO:0007669"/>
    <property type="project" value="UniProtKB-KW"/>
</dbReference>
<evidence type="ECO:0000256" key="6">
    <source>
        <dbReference type="RuleBase" id="RU368020"/>
    </source>
</evidence>
<dbReference type="EMBL" id="LT838272">
    <property type="protein sequence ID" value="SMB96953.1"/>
    <property type="molecule type" value="Genomic_DNA"/>
</dbReference>
<keyword evidence="4 6" id="KW-0408">Iron</keyword>